<proteinExistence type="predicted"/>
<dbReference type="EMBL" id="BSDZ01000013">
    <property type="protein sequence ID" value="GLI62839.1"/>
    <property type="molecule type" value="Genomic_DNA"/>
</dbReference>
<gene>
    <name evidence="1" type="ORF">VaNZ11_005410</name>
</gene>
<name>A0ABQ5S095_9CHLO</name>
<protein>
    <submittedName>
        <fullName evidence="1">Uncharacterized protein</fullName>
    </submittedName>
</protein>
<organism evidence="1 2">
    <name type="scientific">Volvox africanus</name>
    <dbReference type="NCBI Taxonomy" id="51714"/>
    <lineage>
        <taxon>Eukaryota</taxon>
        <taxon>Viridiplantae</taxon>
        <taxon>Chlorophyta</taxon>
        <taxon>core chlorophytes</taxon>
        <taxon>Chlorophyceae</taxon>
        <taxon>CS clade</taxon>
        <taxon>Chlamydomonadales</taxon>
        <taxon>Volvocaceae</taxon>
        <taxon>Volvox</taxon>
    </lineage>
</organism>
<dbReference type="Proteomes" id="UP001165090">
    <property type="component" value="Unassembled WGS sequence"/>
</dbReference>
<accession>A0ABQ5S095</accession>
<evidence type="ECO:0000313" key="1">
    <source>
        <dbReference type="EMBL" id="GLI62839.1"/>
    </source>
</evidence>
<comment type="caution">
    <text evidence="1">The sequence shown here is derived from an EMBL/GenBank/DDBJ whole genome shotgun (WGS) entry which is preliminary data.</text>
</comment>
<reference evidence="1 2" key="1">
    <citation type="journal article" date="2023" name="IScience">
        <title>Expanded male sex-determining region conserved during the evolution of homothallism in the green alga Volvox.</title>
        <authorList>
            <person name="Yamamoto K."/>
            <person name="Matsuzaki R."/>
            <person name="Mahakham W."/>
            <person name="Heman W."/>
            <person name="Sekimoto H."/>
            <person name="Kawachi M."/>
            <person name="Minakuchi Y."/>
            <person name="Toyoda A."/>
            <person name="Nozaki H."/>
        </authorList>
    </citation>
    <scope>NUCLEOTIDE SEQUENCE [LARGE SCALE GENOMIC DNA]</scope>
    <source>
        <strain evidence="1 2">NIES-4468</strain>
    </source>
</reference>
<sequence length="151" mass="15727">RQLTQLSPSLPTSAVQADLPTAISTARVIRIPGGQHRNPVAKAASRVSELLLLQRLKQQHLQRPLPQWRPGGSGGRDGFRAKLQGSVGSNNMVLAVLEALLQPAAVHAAVYERAVTDGGSGGQVAAAGGGGLLAQIQLLQPSHDAVLEDTQ</sequence>
<feature type="non-terminal residue" evidence="1">
    <location>
        <position position="1"/>
    </location>
</feature>
<evidence type="ECO:0000313" key="2">
    <source>
        <dbReference type="Proteomes" id="UP001165090"/>
    </source>
</evidence>
<keyword evidence="2" id="KW-1185">Reference proteome</keyword>